<keyword evidence="2" id="KW-0472">Membrane</keyword>
<dbReference type="AlphaFoldDB" id="A0A072TPI2"/>
<evidence type="ECO:0000313" key="2">
    <source>
        <dbReference type="EMBL" id="KEH15475.1"/>
    </source>
</evidence>
<accession>A0A072TPI2</accession>
<reference evidence="3" key="3">
    <citation type="submission" date="2015-06" db="UniProtKB">
        <authorList>
            <consortium name="EnsemblPlants"/>
        </authorList>
    </citation>
    <scope>IDENTIFICATION</scope>
    <source>
        <strain evidence="3">cv. Jemalong A17</strain>
    </source>
</reference>
<reference evidence="2 4" key="2">
    <citation type="journal article" date="2014" name="BMC Genomics">
        <title>An improved genome release (version Mt4.0) for the model legume Medicago truncatula.</title>
        <authorList>
            <person name="Tang H."/>
            <person name="Krishnakumar V."/>
            <person name="Bidwell S."/>
            <person name="Rosen B."/>
            <person name="Chan A."/>
            <person name="Zhou S."/>
            <person name="Gentzbittel L."/>
            <person name="Childs K.L."/>
            <person name="Yandell M."/>
            <person name="Gundlach H."/>
            <person name="Mayer K.F."/>
            <person name="Schwartz D.C."/>
            <person name="Town C.D."/>
        </authorList>
    </citation>
    <scope>GENOME REANNOTATION</scope>
    <source>
        <strain evidence="2">A17</strain>
        <strain evidence="3 4">cv. Jemalong A17</strain>
    </source>
</reference>
<name>A0A072TPI2_MEDTR</name>
<dbReference type="Proteomes" id="UP000002051">
    <property type="component" value="Unassembled WGS sequence"/>
</dbReference>
<feature type="compositionally biased region" description="Polar residues" evidence="1">
    <location>
        <begin position="188"/>
        <end position="197"/>
    </location>
</feature>
<keyword evidence="4" id="KW-1185">Reference proteome</keyword>
<keyword evidence="2" id="KW-0812">Transmembrane</keyword>
<protein>
    <submittedName>
        <fullName evidence="2">Transmembrane protein, putative</fullName>
    </submittedName>
</protein>
<dbReference type="EnsemblPlants" id="KEH15475">
    <property type="protein sequence ID" value="KEH15475"/>
    <property type="gene ID" value="MTR_0963s0020"/>
</dbReference>
<sequence>MNTAKRKNKASWIWGAFVSIAVAAGAVISHSKDALEAWDSLVYHRAHIAASIIKVDMQDRRFDEIVVRISNPTNHAESLTEPSVACVSDRAPNVVIPAWQSSDMPQPMPTFPAPKVFPVNLPAGDTVETTVFFLKSPAVEGIRDCRALRFAWINAAQARVLGPTIKLPPGTASLSARSLSTLDDLSKRQTGNSQSDMQPLAGTGRPPAVFDLQSTPDVKRHLTSICANTSLAINTLIA</sequence>
<reference evidence="2 4" key="1">
    <citation type="journal article" date="2011" name="Nature">
        <title>The Medicago genome provides insight into the evolution of rhizobial symbioses.</title>
        <authorList>
            <person name="Young N.D."/>
            <person name="Debelle F."/>
            <person name="Oldroyd G.E."/>
            <person name="Geurts R."/>
            <person name="Cannon S.B."/>
            <person name="Udvardi M.K."/>
            <person name="Benedito V.A."/>
            <person name="Mayer K.F."/>
            <person name="Gouzy J."/>
            <person name="Schoof H."/>
            <person name="Van de Peer Y."/>
            <person name="Proost S."/>
            <person name="Cook D.R."/>
            <person name="Meyers B.C."/>
            <person name="Spannagl M."/>
            <person name="Cheung F."/>
            <person name="De Mita S."/>
            <person name="Krishnakumar V."/>
            <person name="Gundlach H."/>
            <person name="Zhou S."/>
            <person name="Mudge J."/>
            <person name="Bharti A.K."/>
            <person name="Murray J.D."/>
            <person name="Naoumkina M.A."/>
            <person name="Rosen B."/>
            <person name="Silverstein K.A."/>
            <person name="Tang H."/>
            <person name="Rombauts S."/>
            <person name="Zhao P.X."/>
            <person name="Zhou P."/>
            <person name="Barbe V."/>
            <person name="Bardou P."/>
            <person name="Bechner M."/>
            <person name="Bellec A."/>
            <person name="Berger A."/>
            <person name="Berges H."/>
            <person name="Bidwell S."/>
            <person name="Bisseling T."/>
            <person name="Choisne N."/>
            <person name="Couloux A."/>
            <person name="Denny R."/>
            <person name="Deshpande S."/>
            <person name="Dai X."/>
            <person name="Doyle J.J."/>
            <person name="Dudez A.M."/>
            <person name="Farmer A.D."/>
            <person name="Fouteau S."/>
            <person name="Franken C."/>
            <person name="Gibelin C."/>
            <person name="Gish J."/>
            <person name="Goldstein S."/>
            <person name="Gonzalez A.J."/>
            <person name="Green P.J."/>
            <person name="Hallab A."/>
            <person name="Hartog M."/>
            <person name="Hua A."/>
            <person name="Humphray S.J."/>
            <person name="Jeong D.H."/>
            <person name="Jing Y."/>
            <person name="Jocker A."/>
            <person name="Kenton S.M."/>
            <person name="Kim D.J."/>
            <person name="Klee K."/>
            <person name="Lai H."/>
            <person name="Lang C."/>
            <person name="Lin S."/>
            <person name="Macmil S.L."/>
            <person name="Magdelenat G."/>
            <person name="Matthews L."/>
            <person name="McCorrison J."/>
            <person name="Monaghan E.L."/>
            <person name="Mun J.H."/>
            <person name="Najar F.Z."/>
            <person name="Nicholson C."/>
            <person name="Noirot C."/>
            <person name="O'Bleness M."/>
            <person name="Paule C.R."/>
            <person name="Poulain J."/>
            <person name="Prion F."/>
            <person name="Qin B."/>
            <person name="Qu C."/>
            <person name="Retzel E.F."/>
            <person name="Riddle C."/>
            <person name="Sallet E."/>
            <person name="Samain S."/>
            <person name="Samson N."/>
            <person name="Sanders I."/>
            <person name="Saurat O."/>
            <person name="Scarpelli C."/>
            <person name="Schiex T."/>
            <person name="Segurens B."/>
            <person name="Severin A.J."/>
            <person name="Sherrier D.J."/>
            <person name="Shi R."/>
            <person name="Sims S."/>
            <person name="Singer S.R."/>
            <person name="Sinharoy S."/>
            <person name="Sterck L."/>
            <person name="Viollet A."/>
            <person name="Wang B.B."/>
            <person name="Wang K."/>
            <person name="Wang M."/>
            <person name="Wang X."/>
            <person name="Warfsmann J."/>
            <person name="Weissenbach J."/>
            <person name="White D.D."/>
            <person name="White J.D."/>
            <person name="Wiley G.B."/>
            <person name="Wincker P."/>
            <person name="Xing Y."/>
            <person name="Yang L."/>
            <person name="Yao Z."/>
            <person name="Ying F."/>
            <person name="Zhai J."/>
            <person name="Zhou L."/>
            <person name="Zuber A."/>
            <person name="Denarie J."/>
            <person name="Dixon R.A."/>
            <person name="May G.D."/>
            <person name="Schwartz D.C."/>
            <person name="Rogers J."/>
            <person name="Quetier F."/>
            <person name="Town C.D."/>
            <person name="Roe B.A."/>
        </authorList>
    </citation>
    <scope>NUCLEOTIDE SEQUENCE [LARGE SCALE GENOMIC DNA]</scope>
    <source>
        <strain evidence="2">A17</strain>
        <strain evidence="3 4">cv. Jemalong A17</strain>
    </source>
</reference>
<organism evidence="2 4">
    <name type="scientific">Medicago truncatula</name>
    <name type="common">Barrel medic</name>
    <name type="synonym">Medicago tribuloides</name>
    <dbReference type="NCBI Taxonomy" id="3880"/>
    <lineage>
        <taxon>Eukaryota</taxon>
        <taxon>Viridiplantae</taxon>
        <taxon>Streptophyta</taxon>
        <taxon>Embryophyta</taxon>
        <taxon>Tracheophyta</taxon>
        <taxon>Spermatophyta</taxon>
        <taxon>Magnoliopsida</taxon>
        <taxon>eudicotyledons</taxon>
        <taxon>Gunneridae</taxon>
        <taxon>Pentapetalae</taxon>
        <taxon>rosids</taxon>
        <taxon>fabids</taxon>
        <taxon>Fabales</taxon>
        <taxon>Fabaceae</taxon>
        <taxon>Papilionoideae</taxon>
        <taxon>50 kb inversion clade</taxon>
        <taxon>NPAAA clade</taxon>
        <taxon>Hologalegina</taxon>
        <taxon>IRL clade</taxon>
        <taxon>Trifolieae</taxon>
        <taxon>Medicago</taxon>
    </lineage>
</organism>
<feature type="region of interest" description="Disordered" evidence="1">
    <location>
        <begin position="186"/>
        <end position="205"/>
    </location>
</feature>
<dbReference type="EMBL" id="KL403687">
    <property type="protein sequence ID" value="KEH15475.1"/>
    <property type="molecule type" value="Genomic_DNA"/>
</dbReference>
<evidence type="ECO:0000313" key="3">
    <source>
        <dbReference type="EnsemblPlants" id="KEH15475"/>
    </source>
</evidence>
<evidence type="ECO:0000256" key="1">
    <source>
        <dbReference type="SAM" id="MobiDB-lite"/>
    </source>
</evidence>
<gene>
    <name evidence="2" type="ORF">MTR_0963s0020</name>
</gene>
<proteinExistence type="predicted"/>
<evidence type="ECO:0000313" key="4">
    <source>
        <dbReference type="Proteomes" id="UP000002051"/>
    </source>
</evidence>
<dbReference type="HOGENOM" id="CLU_1167390_0_0_1"/>